<evidence type="ECO:0000313" key="10">
    <source>
        <dbReference type="Proteomes" id="UP000218209"/>
    </source>
</evidence>
<keyword evidence="4" id="KW-0862">Zinc</keyword>
<sequence>MDGYLTATRSREMTPAQARPHHLRFVLMLVMTMSPFALSGSSYMLEFVRGLGVSYDPPATSGVRDILLDLYSFITDQLREKVRRLQSRYRGLPFFHLITDLWTERHGSGSYDSLVLRCIDPDNSAVAELHLGVAPFTGRHDSATIKAWAQRFLQRYGVRHEDVSSSTSDSGANVKKALTNLWPRWVPCAAHTMHLAVKASLGATGATGAAARRGHGGPSSVRATRGSRGNQATADLLSRGRKIANHFHKSPASVEKLNSVPFPGDDAPRKMVTETPGRWGSTYQSLVRFFTLMPRLIGFWDLDDLTAAQQERQLGRWDWEAARHLIGVLQPAYEAGIAVQSSSATVADAFGLVCRLRRTIQLGVFPCPKAFDKPQAVGHEAIFDFLKADKGRTNVMELDGRLYKHENLSTTTARGSGGLREEAVAVVEILREELDRRFFHTSDDTKNWLSNDAVLAATLLTPGGAAMLSKAASRVGQDDPTGRARSAVMDTASHLALVEPTMPIQEQQLQMERNLCRTTLLGWDSDDADDAQVVTPLEAVERELDCFLATYVSADDAVSFWGSRSSEFPVLHLVALSLLGASGSSAASERDFSVAGLVLRKDRSRLLPEHVEMHCLVRFNTHLLPADLSSIPALSHGARLSTRSDMSAISVDTSAGGGSQGFSSDSGGDSVFDGSDSE</sequence>
<gene>
    <name evidence="9" type="ORF">BU14_0184s0033</name>
</gene>
<evidence type="ECO:0000313" key="9">
    <source>
        <dbReference type="EMBL" id="OSX76606.1"/>
    </source>
</evidence>
<organism evidence="9 10">
    <name type="scientific">Porphyra umbilicalis</name>
    <name type="common">Purple laver</name>
    <name type="synonym">Red alga</name>
    <dbReference type="NCBI Taxonomy" id="2786"/>
    <lineage>
        <taxon>Eukaryota</taxon>
        <taxon>Rhodophyta</taxon>
        <taxon>Bangiophyceae</taxon>
        <taxon>Bangiales</taxon>
        <taxon>Bangiaceae</taxon>
        <taxon>Porphyra</taxon>
    </lineage>
</organism>
<feature type="region of interest" description="Disordered" evidence="6">
    <location>
        <begin position="651"/>
        <end position="678"/>
    </location>
</feature>
<dbReference type="OrthoDB" id="2438421at2759"/>
<evidence type="ECO:0000259" key="8">
    <source>
        <dbReference type="Pfam" id="PF05699"/>
    </source>
</evidence>
<dbReference type="SUPFAM" id="SSF53098">
    <property type="entry name" value="Ribonuclease H-like"/>
    <property type="match status" value="1"/>
</dbReference>
<dbReference type="PANTHER" id="PTHR46481">
    <property type="entry name" value="ZINC FINGER BED DOMAIN-CONTAINING PROTEIN 4"/>
    <property type="match status" value="1"/>
</dbReference>
<keyword evidence="5" id="KW-0539">Nucleus</keyword>
<keyword evidence="7" id="KW-0472">Membrane</keyword>
<comment type="subcellular location">
    <subcellularLocation>
        <location evidence="1">Nucleus</location>
    </subcellularLocation>
</comment>
<dbReference type="GO" id="GO:0008270">
    <property type="term" value="F:zinc ion binding"/>
    <property type="evidence" value="ECO:0007669"/>
    <property type="project" value="UniProtKB-KW"/>
</dbReference>
<keyword evidence="7" id="KW-0812">Transmembrane</keyword>
<accession>A0A1X6P762</accession>
<evidence type="ECO:0000256" key="2">
    <source>
        <dbReference type="ARBA" id="ARBA00022723"/>
    </source>
</evidence>
<dbReference type="Pfam" id="PF05699">
    <property type="entry name" value="Dimer_Tnp_hAT"/>
    <property type="match status" value="1"/>
</dbReference>
<dbReference type="PANTHER" id="PTHR46481:SF10">
    <property type="entry name" value="ZINC FINGER BED DOMAIN-CONTAINING PROTEIN 39"/>
    <property type="match status" value="1"/>
</dbReference>
<keyword evidence="7" id="KW-1133">Transmembrane helix</keyword>
<keyword evidence="2" id="KW-0479">Metal-binding</keyword>
<evidence type="ECO:0000256" key="4">
    <source>
        <dbReference type="ARBA" id="ARBA00022833"/>
    </source>
</evidence>
<dbReference type="GO" id="GO:0005634">
    <property type="term" value="C:nucleus"/>
    <property type="evidence" value="ECO:0007669"/>
    <property type="project" value="UniProtKB-SubCell"/>
</dbReference>
<feature type="region of interest" description="Disordered" evidence="6">
    <location>
        <begin position="208"/>
        <end position="231"/>
    </location>
</feature>
<evidence type="ECO:0000256" key="5">
    <source>
        <dbReference type="ARBA" id="ARBA00023242"/>
    </source>
</evidence>
<feature type="transmembrane region" description="Helical" evidence="7">
    <location>
        <begin position="21"/>
        <end position="45"/>
    </location>
</feature>
<evidence type="ECO:0000256" key="3">
    <source>
        <dbReference type="ARBA" id="ARBA00022771"/>
    </source>
</evidence>
<dbReference type="EMBL" id="KV918861">
    <property type="protein sequence ID" value="OSX76606.1"/>
    <property type="molecule type" value="Genomic_DNA"/>
</dbReference>
<protein>
    <recommendedName>
        <fullName evidence="8">HAT C-terminal dimerisation domain-containing protein</fullName>
    </recommendedName>
</protein>
<dbReference type="InterPro" id="IPR012337">
    <property type="entry name" value="RNaseH-like_sf"/>
</dbReference>
<dbReference type="InterPro" id="IPR008906">
    <property type="entry name" value="HATC_C_dom"/>
</dbReference>
<feature type="domain" description="HAT C-terminal dimerisation" evidence="8">
    <location>
        <begin position="556"/>
        <end position="619"/>
    </location>
</feature>
<keyword evidence="3" id="KW-0863">Zinc-finger</keyword>
<evidence type="ECO:0000256" key="7">
    <source>
        <dbReference type="SAM" id="Phobius"/>
    </source>
</evidence>
<feature type="compositionally biased region" description="Low complexity" evidence="6">
    <location>
        <begin position="661"/>
        <end position="678"/>
    </location>
</feature>
<name>A0A1X6P762_PORUM</name>
<reference evidence="9 10" key="1">
    <citation type="submission" date="2017-03" db="EMBL/GenBank/DDBJ databases">
        <title>WGS assembly of Porphyra umbilicalis.</title>
        <authorList>
            <person name="Brawley S.H."/>
            <person name="Blouin N.A."/>
            <person name="Ficko-Blean E."/>
            <person name="Wheeler G.L."/>
            <person name="Lohr M."/>
            <person name="Goodson H.V."/>
            <person name="Jenkins J.W."/>
            <person name="Blaby-Haas C.E."/>
            <person name="Helliwell K.E."/>
            <person name="Chan C."/>
            <person name="Marriage T."/>
            <person name="Bhattacharya D."/>
            <person name="Klein A.S."/>
            <person name="Badis Y."/>
            <person name="Brodie J."/>
            <person name="Cao Y."/>
            <person name="Collen J."/>
            <person name="Dittami S.M."/>
            <person name="Gachon C.M."/>
            <person name="Green B.R."/>
            <person name="Karpowicz S."/>
            <person name="Kim J.W."/>
            <person name="Kudahl U."/>
            <person name="Lin S."/>
            <person name="Michel G."/>
            <person name="Mittag M."/>
            <person name="Olson B.J."/>
            <person name="Pangilinan J."/>
            <person name="Peng Y."/>
            <person name="Qiu H."/>
            <person name="Shu S."/>
            <person name="Singer J.T."/>
            <person name="Smith A.G."/>
            <person name="Sprecher B.N."/>
            <person name="Wagner V."/>
            <person name="Wang W."/>
            <person name="Wang Z.-Y."/>
            <person name="Yan J."/>
            <person name="Yarish C."/>
            <person name="Zoeuner-Riek S."/>
            <person name="Zhuang Y."/>
            <person name="Zou Y."/>
            <person name="Lindquist E.A."/>
            <person name="Grimwood J."/>
            <person name="Barry K."/>
            <person name="Rokhsar D.S."/>
            <person name="Schmutz J."/>
            <person name="Stiller J.W."/>
            <person name="Grossman A.R."/>
            <person name="Prochnik S.E."/>
        </authorList>
    </citation>
    <scope>NUCLEOTIDE SEQUENCE [LARGE SCALE GENOMIC DNA]</scope>
    <source>
        <strain evidence="9">4086291</strain>
    </source>
</reference>
<dbReference type="InterPro" id="IPR052035">
    <property type="entry name" value="ZnF_BED_domain_contain"/>
</dbReference>
<keyword evidence="10" id="KW-1185">Reference proteome</keyword>
<dbReference type="AlphaFoldDB" id="A0A1X6P762"/>
<dbReference type="Proteomes" id="UP000218209">
    <property type="component" value="Unassembled WGS sequence"/>
</dbReference>
<proteinExistence type="predicted"/>
<evidence type="ECO:0000256" key="6">
    <source>
        <dbReference type="SAM" id="MobiDB-lite"/>
    </source>
</evidence>
<dbReference type="GO" id="GO:0046983">
    <property type="term" value="F:protein dimerization activity"/>
    <property type="evidence" value="ECO:0007669"/>
    <property type="project" value="InterPro"/>
</dbReference>
<evidence type="ECO:0000256" key="1">
    <source>
        <dbReference type="ARBA" id="ARBA00004123"/>
    </source>
</evidence>